<gene>
    <name evidence="1" type="ORF">RRG08_043681</name>
</gene>
<proteinExistence type="predicted"/>
<comment type="caution">
    <text evidence="1">The sequence shown here is derived from an EMBL/GenBank/DDBJ whole genome shotgun (WGS) entry which is preliminary data.</text>
</comment>
<name>A0AAE1DMB2_9GAST</name>
<reference evidence="1" key="1">
    <citation type="journal article" date="2023" name="G3 (Bethesda)">
        <title>A reference genome for the long-term kleptoplast-retaining sea slug Elysia crispata morphotype clarki.</title>
        <authorList>
            <person name="Eastman K.E."/>
            <person name="Pendleton A.L."/>
            <person name="Shaikh M.A."/>
            <person name="Suttiyut T."/>
            <person name="Ogas R."/>
            <person name="Tomko P."/>
            <person name="Gavelis G."/>
            <person name="Widhalm J.R."/>
            <person name="Wisecaver J.H."/>
        </authorList>
    </citation>
    <scope>NUCLEOTIDE SEQUENCE</scope>
    <source>
        <strain evidence="1">ECLA1</strain>
    </source>
</reference>
<accession>A0AAE1DMB2</accession>
<dbReference type="EMBL" id="JAWDGP010003253">
    <property type="protein sequence ID" value="KAK3775996.1"/>
    <property type="molecule type" value="Genomic_DNA"/>
</dbReference>
<dbReference type="AlphaFoldDB" id="A0AAE1DMB2"/>
<sequence>MTLHFHLRPRDFVLDVYCDVIRLGLCELYTQIQGAPSQFSIEKMFGLPEGSRNYGFQFYVKFAYRFYDVDLLLSQDKDIQRDVLRIRDLTLAKASDVYKAAASAGRHRRTMNMAPQALMLSTPFLNLSVILIPHSSAFLTSSSFDKLQTLLSAASYAQQ</sequence>
<dbReference type="Proteomes" id="UP001283361">
    <property type="component" value="Unassembled WGS sequence"/>
</dbReference>
<organism evidence="1 2">
    <name type="scientific">Elysia crispata</name>
    <name type="common">lettuce slug</name>
    <dbReference type="NCBI Taxonomy" id="231223"/>
    <lineage>
        <taxon>Eukaryota</taxon>
        <taxon>Metazoa</taxon>
        <taxon>Spiralia</taxon>
        <taxon>Lophotrochozoa</taxon>
        <taxon>Mollusca</taxon>
        <taxon>Gastropoda</taxon>
        <taxon>Heterobranchia</taxon>
        <taxon>Euthyneura</taxon>
        <taxon>Panpulmonata</taxon>
        <taxon>Sacoglossa</taxon>
        <taxon>Placobranchoidea</taxon>
        <taxon>Plakobranchidae</taxon>
        <taxon>Elysia</taxon>
    </lineage>
</organism>
<protein>
    <submittedName>
        <fullName evidence="1">Uncharacterized protein</fullName>
    </submittedName>
</protein>
<keyword evidence="2" id="KW-1185">Reference proteome</keyword>
<evidence type="ECO:0000313" key="1">
    <source>
        <dbReference type="EMBL" id="KAK3775996.1"/>
    </source>
</evidence>
<evidence type="ECO:0000313" key="2">
    <source>
        <dbReference type="Proteomes" id="UP001283361"/>
    </source>
</evidence>